<reference evidence="1 2" key="1">
    <citation type="journal article" date="2012" name="J. Bacteriol.">
        <title>Genome sequences for six rhodanobacter strains, isolated from soils and the terrestrial subsurface, with variable denitrification capabilities.</title>
        <authorList>
            <person name="Kostka J.E."/>
            <person name="Green S.J."/>
            <person name="Rishishwar L."/>
            <person name="Prakash O."/>
            <person name="Katz L.S."/>
            <person name="Marino-Ramirez L."/>
            <person name="Jordan I.K."/>
            <person name="Munk C."/>
            <person name="Ivanova N."/>
            <person name="Mikhailova N."/>
            <person name="Watson D.B."/>
            <person name="Brown S.D."/>
            <person name="Palumbo A.V."/>
            <person name="Brooks S.C."/>
        </authorList>
    </citation>
    <scope>NUCLEOTIDE SEQUENCE [LARGE SCALE GENOMIC DNA]</scope>
    <source>
        <strain evidence="1 2">B39</strain>
    </source>
</reference>
<dbReference type="eggNOG" id="COG1028">
    <property type="taxonomic scope" value="Bacteria"/>
</dbReference>
<dbReference type="InterPro" id="IPR036291">
    <property type="entry name" value="NAD(P)-bd_dom_sf"/>
</dbReference>
<dbReference type="GO" id="GO:0005737">
    <property type="term" value="C:cytoplasm"/>
    <property type="evidence" value="ECO:0007669"/>
    <property type="project" value="TreeGrafter"/>
</dbReference>
<keyword evidence="2" id="KW-1185">Reference proteome</keyword>
<name>I4W6Y7_9GAMM</name>
<evidence type="ECO:0000313" key="2">
    <source>
        <dbReference type="Proteomes" id="UP000003226"/>
    </source>
</evidence>
<dbReference type="InterPro" id="IPR051468">
    <property type="entry name" value="Fungal_SecMetab_SDRs"/>
</dbReference>
<dbReference type="PATRIC" id="fig|1163407.3.peg.736"/>
<dbReference type="SUPFAM" id="SSF51735">
    <property type="entry name" value="NAD(P)-binding Rossmann-fold domains"/>
    <property type="match status" value="1"/>
</dbReference>
<dbReference type="Pfam" id="PF00106">
    <property type="entry name" value="adh_short"/>
    <property type="match status" value="1"/>
</dbReference>
<dbReference type="Pfam" id="PF13561">
    <property type="entry name" value="adh_short_C2"/>
    <property type="match status" value="1"/>
</dbReference>
<organism evidence="1 2">
    <name type="scientific">Rhodanobacter spathiphylli B39</name>
    <dbReference type="NCBI Taxonomy" id="1163407"/>
    <lineage>
        <taxon>Bacteria</taxon>
        <taxon>Pseudomonadati</taxon>
        <taxon>Pseudomonadota</taxon>
        <taxon>Gammaproteobacteria</taxon>
        <taxon>Lysobacterales</taxon>
        <taxon>Rhodanobacteraceae</taxon>
        <taxon>Rhodanobacter</taxon>
    </lineage>
</organism>
<evidence type="ECO:0000313" key="1">
    <source>
        <dbReference type="EMBL" id="EIL95228.1"/>
    </source>
</evidence>
<dbReference type="EMBL" id="AJXT01000004">
    <property type="protein sequence ID" value="EIL95228.1"/>
    <property type="molecule type" value="Genomic_DNA"/>
</dbReference>
<dbReference type="GO" id="GO:0016491">
    <property type="term" value="F:oxidoreductase activity"/>
    <property type="evidence" value="ECO:0007669"/>
    <property type="project" value="TreeGrafter"/>
</dbReference>
<comment type="caution">
    <text evidence="1">The sequence shown here is derived from an EMBL/GenBank/DDBJ whole genome shotgun (WGS) entry which is preliminary data.</text>
</comment>
<dbReference type="AlphaFoldDB" id="I4W6Y7"/>
<proteinExistence type="predicted"/>
<accession>I4W6Y7</accession>
<dbReference type="PANTHER" id="PTHR43544:SF2">
    <property type="entry name" value="OXIDOREDUCTASE"/>
    <property type="match status" value="1"/>
</dbReference>
<dbReference type="Proteomes" id="UP000003226">
    <property type="component" value="Unassembled WGS sequence"/>
</dbReference>
<dbReference type="Gene3D" id="3.40.50.720">
    <property type="entry name" value="NAD(P)-binding Rossmann-like Domain"/>
    <property type="match status" value="2"/>
</dbReference>
<dbReference type="OrthoDB" id="56744at2"/>
<dbReference type="RefSeq" id="WP_007805476.1">
    <property type="nucleotide sequence ID" value="NZ_AJXT01000004.1"/>
</dbReference>
<dbReference type="PANTHER" id="PTHR43544">
    <property type="entry name" value="SHORT-CHAIN DEHYDROGENASE/REDUCTASE"/>
    <property type="match status" value="1"/>
</dbReference>
<dbReference type="STRING" id="1163407.UU7_03667"/>
<protein>
    <submittedName>
        <fullName evidence="1">Oxidoreductase</fullName>
    </submittedName>
</protein>
<gene>
    <name evidence="1" type="ORF">UU7_03667</name>
</gene>
<sequence length="523" mass="58987">MTALNVPPASPPEDTDARLLERLREAAELLESVAADRELLDRLPADDRQRLHQAVAQVYHPDPVARRIKLKAAEKARYASKVEAEESVLNQTGIRTLRRRPVFTTANLFPPQGFQPHDIPPEADAAQPREAIEPRHCYVCKKKYATLHFFYDQMCPDCAAFNYAKRDELADLSGRVALLTGGRVKIGYQAGLKLLRAGAELIVTTRFPRDSAARYAAEPDFAEWGHRLQVYGLDLRHTPSVEAFCQELVATRPRLDFIINNACQTVRRPPDFYAHMMEGETAALHDMPEHVRQLVGHYEGLRSSNILPQGDAPARYDSSVPGLTRAAELSQVALLPEELLAQSHLFPEGRLDQDLQQVDLRQRNSWRLLMAEVPSVELLEVQLVNAIAPFIINARLKPLMLRTANRDKHIVNVSAMEGQFYRNFKTTRHPHTNMAKAALNMMTRTSATDYHNDGIHMNSVDTGWVTDEDPAELAARKVAEERFHPPLDIVDGAARIVDPIIHGINTGEHVWGQFLKDYKPTDW</sequence>
<dbReference type="InterPro" id="IPR002347">
    <property type="entry name" value="SDR_fam"/>
</dbReference>